<keyword evidence="3" id="KW-0645">Protease</keyword>
<dbReference type="GO" id="GO:0006508">
    <property type="term" value="P:proteolysis"/>
    <property type="evidence" value="ECO:0007669"/>
    <property type="project" value="UniProtKB-KW"/>
</dbReference>
<dbReference type="InterPro" id="IPR003675">
    <property type="entry name" value="Rce1/LyrA-like_dom"/>
</dbReference>
<sequence length="294" mass="33016">MEKEQNSRHKAIYIYLAVTLALSSVVWLLTIHTAGKTGSFGNRVYGYGIMWCPALAAYITCKVLGRNISDLAWQWGKAKYLLWSYLIPLFYTVIGYTAVWICGGGGFYNKIFLAQMEHDLGWANLPPGVFLILFLSLQAVIGILPSMATALGEEIGWRGFLLPEIAGTTKSYTKTSLIMGLIWATWHYPLFIFGNYNAGAPSWYSLITFTIGVMSITFVFTWLRLKSNSLWTGVMLHASHNLFVQAVFNPITVENSHTKYFIGEFGIALPSVSLMLAIYFWTRRKELPGLNSQS</sequence>
<feature type="transmembrane region" description="Helical" evidence="1">
    <location>
        <begin position="128"/>
        <end position="151"/>
    </location>
</feature>
<feature type="transmembrane region" description="Helical" evidence="1">
    <location>
        <begin position="172"/>
        <end position="191"/>
    </location>
</feature>
<dbReference type="PANTHER" id="PTHR35797:SF1">
    <property type="entry name" value="PROTEASE"/>
    <property type="match status" value="1"/>
</dbReference>
<accession>A0ABU1TCT6</accession>
<dbReference type="Pfam" id="PF02517">
    <property type="entry name" value="Rce1-like"/>
    <property type="match status" value="1"/>
</dbReference>
<comment type="caution">
    <text evidence="3">The sequence shown here is derived from an EMBL/GenBank/DDBJ whole genome shotgun (WGS) entry which is preliminary data.</text>
</comment>
<dbReference type="EMBL" id="JAVDUU010000002">
    <property type="protein sequence ID" value="MDR6942676.1"/>
    <property type="molecule type" value="Genomic_DNA"/>
</dbReference>
<feature type="transmembrane region" description="Helical" evidence="1">
    <location>
        <begin position="82"/>
        <end position="108"/>
    </location>
</feature>
<keyword evidence="1" id="KW-0472">Membrane</keyword>
<feature type="transmembrane region" description="Helical" evidence="1">
    <location>
        <begin position="260"/>
        <end position="281"/>
    </location>
</feature>
<proteinExistence type="predicted"/>
<feature type="transmembrane region" description="Helical" evidence="1">
    <location>
        <begin position="12"/>
        <end position="32"/>
    </location>
</feature>
<dbReference type="Proteomes" id="UP001247620">
    <property type="component" value="Unassembled WGS sequence"/>
</dbReference>
<evidence type="ECO:0000256" key="1">
    <source>
        <dbReference type="SAM" id="Phobius"/>
    </source>
</evidence>
<feature type="domain" description="CAAX prenyl protease 2/Lysostaphin resistance protein A-like" evidence="2">
    <location>
        <begin position="139"/>
        <end position="243"/>
    </location>
</feature>
<keyword evidence="1" id="KW-0812">Transmembrane</keyword>
<reference evidence="3 4" key="1">
    <citation type="submission" date="2023-07" db="EMBL/GenBank/DDBJ databases">
        <title>Sorghum-associated microbial communities from plants grown in Nebraska, USA.</title>
        <authorList>
            <person name="Schachtman D."/>
        </authorList>
    </citation>
    <scope>NUCLEOTIDE SEQUENCE [LARGE SCALE GENOMIC DNA]</scope>
    <source>
        <strain evidence="3 4">3262</strain>
    </source>
</reference>
<keyword evidence="3" id="KW-0378">Hydrolase</keyword>
<keyword evidence="4" id="KW-1185">Reference proteome</keyword>
<organism evidence="3 4">
    <name type="scientific">Mucilaginibacter pocheonensis</name>
    <dbReference type="NCBI Taxonomy" id="398050"/>
    <lineage>
        <taxon>Bacteria</taxon>
        <taxon>Pseudomonadati</taxon>
        <taxon>Bacteroidota</taxon>
        <taxon>Sphingobacteriia</taxon>
        <taxon>Sphingobacteriales</taxon>
        <taxon>Sphingobacteriaceae</taxon>
        <taxon>Mucilaginibacter</taxon>
    </lineage>
</organism>
<gene>
    <name evidence="3" type="ORF">J2W55_002518</name>
</gene>
<evidence type="ECO:0000313" key="3">
    <source>
        <dbReference type="EMBL" id="MDR6942676.1"/>
    </source>
</evidence>
<protein>
    <submittedName>
        <fullName evidence="3">Membrane protease YdiL (CAAX protease family)</fullName>
    </submittedName>
</protein>
<dbReference type="RefSeq" id="WP_310096107.1">
    <property type="nucleotide sequence ID" value="NZ_JAVDUU010000002.1"/>
</dbReference>
<dbReference type="GO" id="GO:0008233">
    <property type="term" value="F:peptidase activity"/>
    <property type="evidence" value="ECO:0007669"/>
    <property type="project" value="UniProtKB-KW"/>
</dbReference>
<evidence type="ECO:0000313" key="4">
    <source>
        <dbReference type="Proteomes" id="UP001247620"/>
    </source>
</evidence>
<name>A0ABU1TCT6_9SPHI</name>
<dbReference type="PANTHER" id="PTHR35797">
    <property type="entry name" value="PROTEASE-RELATED"/>
    <property type="match status" value="1"/>
</dbReference>
<evidence type="ECO:0000259" key="2">
    <source>
        <dbReference type="Pfam" id="PF02517"/>
    </source>
</evidence>
<keyword evidence="1" id="KW-1133">Transmembrane helix</keyword>
<feature type="transmembrane region" description="Helical" evidence="1">
    <location>
        <begin position="203"/>
        <end position="223"/>
    </location>
</feature>
<dbReference type="InterPro" id="IPR042150">
    <property type="entry name" value="MmRce1-like"/>
</dbReference>
<feature type="transmembrane region" description="Helical" evidence="1">
    <location>
        <begin position="44"/>
        <end position="61"/>
    </location>
</feature>